<evidence type="ECO:0000256" key="3">
    <source>
        <dbReference type="ARBA" id="ARBA00004496"/>
    </source>
</evidence>
<gene>
    <name evidence="26" type="ORF">CONPUDRAFT_132911</name>
</gene>
<keyword evidence="11" id="KW-0832">Ubl conjugation</keyword>
<evidence type="ECO:0000256" key="6">
    <source>
        <dbReference type="ARBA" id="ARBA00022634"/>
    </source>
</evidence>
<dbReference type="InterPro" id="IPR002008">
    <property type="entry name" value="DNA_pol_X_beta-like"/>
</dbReference>
<evidence type="ECO:0000259" key="24">
    <source>
        <dbReference type="SMART" id="SM00278"/>
    </source>
</evidence>
<dbReference type="GO" id="GO:0005634">
    <property type="term" value="C:nucleus"/>
    <property type="evidence" value="ECO:0007669"/>
    <property type="project" value="UniProtKB-SubCell"/>
</dbReference>
<evidence type="ECO:0000256" key="11">
    <source>
        <dbReference type="ARBA" id="ARBA00022843"/>
    </source>
</evidence>
<evidence type="ECO:0000256" key="18">
    <source>
        <dbReference type="ARBA" id="ARBA00044632"/>
    </source>
</evidence>
<comment type="similarity">
    <text evidence="4 22">Belongs to the DNA polymerase type-X family.</text>
</comment>
<dbReference type="GO" id="GO:0003887">
    <property type="term" value="F:DNA-directed DNA polymerase activity"/>
    <property type="evidence" value="ECO:0007669"/>
    <property type="project" value="UniProtKB-UniRule"/>
</dbReference>
<dbReference type="Gene3D" id="3.30.210.10">
    <property type="entry name" value="DNA polymerase, thumb domain"/>
    <property type="match status" value="1"/>
</dbReference>
<dbReference type="SMART" id="SM00483">
    <property type="entry name" value="POLXc"/>
    <property type="match status" value="1"/>
</dbReference>
<evidence type="ECO:0000256" key="19">
    <source>
        <dbReference type="ARBA" id="ARBA00044678"/>
    </source>
</evidence>
<dbReference type="GO" id="GO:0006355">
    <property type="term" value="P:regulation of DNA-templated transcription"/>
    <property type="evidence" value="ECO:0007669"/>
    <property type="project" value="InterPro"/>
</dbReference>
<evidence type="ECO:0000256" key="1">
    <source>
        <dbReference type="ARBA" id="ARBA00001946"/>
    </source>
</evidence>
<feature type="region of interest" description="Disordered" evidence="23">
    <location>
        <begin position="413"/>
        <end position="526"/>
    </location>
</feature>
<dbReference type="SUPFAM" id="SSF81585">
    <property type="entry name" value="PsbU/PolX domain-like"/>
    <property type="match status" value="1"/>
</dbReference>
<dbReference type="GO" id="GO:0003677">
    <property type="term" value="F:DNA binding"/>
    <property type="evidence" value="ECO:0007669"/>
    <property type="project" value="UniProtKB-UniRule"/>
</dbReference>
<evidence type="ECO:0000259" key="25">
    <source>
        <dbReference type="SMART" id="SM00483"/>
    </source>
</evidence>
<accession>R7SG10</accession>
<evidence type="ECO:0000256" key="21">
    <source>
        <dbReference type="ARBA" id="ARBA00049244"/>
    </source>
</evidence>
<keyword evidence="10 22" id="KW-0227">DNA damage</keyword>
<evidence type="ECO:0000256" key="23">
    <source>
        <dbReference type="SAM" id="MobiDB-lite"/>
    </source>
</evidence>
<feature type="region of interest" description="Disordered" evidence="23">
    <location>
        <begin position="253"/>
        <end position="298"/>
    </location>
</feature>
<proteinExistence type="inferred from homology"/>
<keyword evidence="8 22" id="KW-0548">Nucleotidyltransferase</keyword>
<keyword evidence="17 22" id="KW-0539">Nucleus</keyword>
<dbReference type="SUPFAM" id="SSF81301">
    <property type="entry name" value="Nucleotidyltransferase"/>
    <property type="match status" value="1"/>
</dbReference>
<comment type="catalytic activity">
    <reaction evidence="18">
        <text>2'-deoxyribonucleotide-(2'-deoxyribose 5'-phosphate)-2'-deoxyribonucleotide-DNA = a 3'-end 2'-deoxyribonucleotide-(2,3-dehydro-2,3-deoxyribose 5'-phosphate)-DNA + a 5'-end 5'-phospho-2'-deoxyribonucleoside-DNA + H(+)</text>
        <dbReference type="Rhea" id="RHEA:66592"/>
        <dbReference type="Rhea" id="RHEA-COMP:13180"/>
        <dbReference type="Rhea" id="RHEA-COMP:16897"/>
        <dbReference type="Rhea" id="RHEA-COMP:17067"/>
        <dbReference type="ChEBI" id="CHEBI:15378"/>
        <dbReference type="ChEBI" id="CHEBI:136412"/>
        <dbReference type="ChEBI" id="CHEBI:157695"/>
        <dbReference type="ChEBI" id="CHEBI:167181"/>
        <dbReference type="EC" id="4.2.99.18"/>
    </reaction>
</comment>
<dbReference type="PRINTS" id="PR00870">
    <property type="entry name" value="DNAPOLXBETA"/>
</dbReference>
<dbReference type="SUPFAM" id="SSF47802">
    <property type="entry name" value="DNA polymerase beta, N-terminal domain-like"/>
    <property type="match status" value="1"/>
</dbReference>
<dbReference type="GO" id="GO:0006260">
    <property type="term" value="P:DNA replication"/>
    <property type="evidence" value="ECO:0007669"/>
    <property type="project" value="UniProtKB-KW"/>
</dbReference>
<dbReference type="InterPro" id="IPR003583">
    <property type="entry name" value="Hlx-hairpin-Hlx_DNA-bd_motif"/>
</dbReference>
<evidence type="ECO:0000256" key="4">
    <source>
        <dbReference type="ARBA" id="ARBA00008323"/>
    </source>
</evidence>
<feature type="compositionally biased region" description="Polar residues" evidence="23">
    <location>
        <begin position="217"/>
        <end position="227"/>
    </location>
</feature>
<reference evidence="27" key="1">
    <citation type="journal article" date="2012" name="Science">
        <title>The Paleozoic origin of enzymatic lignin decomposition reconstructed from 31 fungal genomes.</title>
        <authorList>
            <person name="Floudas D."/>
            <person name="Binder M."/>
            <person name="Riley R."/>
            <person name="Barry K."/>
            <person name="Blanchette R.A."/>
            <person name="Henrissat B."/>
            <person name="Martinez A.T."/>
            <person name="Otillar R."/>
            <person name="Spatafora J.W."/>
            <person name="Yadav J.S."/>
            <person name="Aerts A."/>
            <person name="Benoit I."/>
            <person name="Boyd A."/>
            <person name="Carlson A."/>
            <person name="Copeland A."/>
            <person name="Coutinho P.M."/>
            <person name="de Vries R.P."/>
            <person name="Ferreira P."/>
            <person name="Findley K."/>
            <person name="Foster B."/>
            <person name="Gaskell J."/>
            <person name="Glotzer D."/>
            <person name="Gorecki P."/>
            <person name="Heitman J."/>
            <person name="Hesse C."/>
            <person name="Hori C."/>
            <person name="Igarashi K."/>
            <person name="Jurgens J.A."/>
            <person name="Kallen N."/>
            <person name="Kersten P."/>
            <person name="Kohler A."/>
            <person name="Kuees U."/>
            <person name="Kumar T.K.A."/>
            <person name="Kuo A."/>
            <person name="LaButti K."/>
            <person name="Larrondo L.F."/>
            <person name="Lindquist E."/>
            <person name="Ling A."/>
            <person name="Lombard V."/>
            <person name="Lucas S."/>
            <person name="Lundell T."/>
            <person name="Martin R."/>
            <person name="McLaughlin D.J."/>
            <person name="Morgenstern I."/>
            <person name="Morin E."/>
            <person name="Murat C."/>
            <person name="Nagy L.G."/>
            <person name="Nolan M."/>
            <person name="Ohm R.A."/>
            <person name="Patyshakuliyeva A."/>
            <person name="Rokas A."/>
            <person name="Ruiz-Duenas F.J."/>
            <person name="Sabat G."/>
            <person name="Salamov A."/>
            <person name="Samejima M."/>
            <person name="Schmutz J."/>
            <person name="Slot J.C."/>
            <person name="St John F."/>
            <person name="Stenlid J."/>
            <person name="Sun H."/>
            <person name="Sun S."/>
            <person name="Syed K."/>
            <person name="Tsang A."/>
            <person name="Wiebenga A."/>
            <person name="Young D."/>
            <person name="Pisabarro A."/>
            <person name="Eastwood D.C."/>
            <person name="Martin F."/>
            <person name="Cullen D."/>
            <person name="Grigoriev I.V."/>
            <person name="Hibbett D.S."/>
        </authorList>
    </citation>
    <scope>NUCLEOTIDE SEQUENCE [LARGE SCALE GENOMIC DNA]</scope>
    <source>
        <strain evidence="27">RWD-64-598 SS2</strain>
    </source>
</reference>
<evidence type="ECO:0000256" key="16">
    <source>
        <dbReference type="ARBA" id="ARBA00023239"/>
    </source>
</evidence>
<dbReference type="InterPro" id="IPR018944">
    <property type="entry name" value="DNA_pol_lambd_fingers_domain"/>
</dbReference>
<keyword evidence="5" id="KW-0488">Methylation</keyword>
<evidence type="ECO:0000256" key="14">
    <source>
        <dbReference type="ARBA" id="ARBA00023125"/>
    </source>
</evidence>
<dbReference type="GO" id="GO:0046872">
    <property type="term" value="F:metal ion binding"/>
    <property type="evidence" value="ECO:0007669"/>
    <property type="project" value="UniProtKB-UniRule"/>
</dbReference>
<sequence>MEAETENVSHNEFKVRAFKNAIRAIQSLDYPIESAQQIRSLKGVGSGIVKRVDDYLNQHKASPSSQSKAAARLIINELQQVPGVGPTMAKSLYDAGCTSLVQMHQPQYSAMLKPAQRACLPYVSHLTSPVPRAESEAVVDFVRRHIPREFEVVVAGSYRRGAPASSDIDILLFHPSITDIPPPPPPSNSAPSSSPTKRKDRQPKPAPPDHSVDPGPHQTSKSKSTVKLNDVLTELTRRGLLVATMSSGARRWQGIARVPTPSTTHVDSASGKETLYKHKDEDKGENEDEGGKGGRDDSVYRRMDITLFPARAKGAALVACTGDREFNVDLRARASRLELHLNDMGLWRWGKEATNAGASASESTEDVEAESEGSWRWHLLASEDERQILAELGMDWVEPERRNFVYLVDPRKRTSSKMGSGSGSGSSATAKVSSRAASASALVKKGPRRSKKAKEEVVVELESGAETAVKRGRGRPKEVEEDLPESSERGRGRSKVVSDGGLEGEPPRRTLSGRPRKHSDDESYSL</sequence>
<evidence type="ECO:0000256" key="12">
    <source>
        <dbReference type="ARBA" id="ARBA00022932"/>
    </source>
</evidence>
<dbReference type="GeneID" id="19200441"/>
<dbReference type="Proteomes" id="UP000053558">
    <property type="component" value="Unassembled WGS sequence"/>
</dbReference>
<dbReference type="InterPro" id="IPR027421">
    <property type="entry name" value="DNA_pol_lamdba_lyase_dom_sf"/>
</dbReference>
<dbReference type="InterPro" id="IPR019843">
    <property type="entry name" value="DNA_pol-X_BS"/>
</dbReference>
<keyword evidence="12 22" id="KW-0239">DNA-directed DNA polymerase</keyword>
<dbReference type="PANTHER" id="PTHR11276:SF28">
    <property type="entry name" value="DNA POLYMERASE LAMBDA"/>
    <property type="match status" value="1"/>
</dbReference>
<feature type="domain" description="Helix-hairpin-helix DNA-binding motif class 1" evidence="24">
    <location>
        <begin position="76"/>
        <end position="95"/>
    </location>
</feature>
<dbReference type="Pfam" id="PF14716">
    <property type="entry name" value="HHH_8"/>
    <property type="match status" value="1"/>
</dbReference>
<dbReference type="InterPro" id="IPR022312">
    <property type="entry name" value="DNA_pol_X"/>
</dbReference>
<evidence type="ECO:0000256" key="13">
    <source>
        <dbReference type="ARBA" id="ARBA00023053"/>
    </source>
</evidence>
<dbReference type="GO" id="GO:0140078">
    <property type="term" value="F:class I DNA-(apurinic or apyrimidinic site) endonuclease activity"/>
    <property type="evidence" value="ECO:0007669"/>
    <property type="project" value="UniProtKB-EC"/>
</dbReference>
<comment type="catalytic activity">
    <reaction evidence="19">
        <text>a 5'-end 2'-deoxyribose-2'-deoxyribonucleotide-DNA = (2E,4S)-4-hydroxypenten-2-al-5-phosphate + a 5'-end 5'-phospho-2'-deoxyribonucleoside-DNA + H(+)</text>
        <dbReference type="Rhea" id="RHEA:76255"/>
        <dbReference type="Rhea" id="RHEA-COMP:13180"/>
        <dbReference type="Rhea" id="RHEA-COMP:18657"/>
        <dbReference type="ChEBI" id="CHEBI:15378"/>
        <dbReference type="ChEBI" id="CHEBI:136412"/>
        <dbReference type="ChEBI" id="CHEBI:195194"/>
        <dbReference type="ChEBI" id="CHEBI:195195"/>
    </reaction>
</comment>
<dbReference type="PRINTS" id="PR00869">
    <property type="entry name" value="DNAPOLX"/>
</dbReference>
<dbReference type="Pfam" id="PF10391">
    <property type="entry name" value="DNA_pol_lambd_f"/>
    <property type="match status" value="1"/>
</dbReference>
<dbReference type="InterPro" id="IPR043519">
    <property type="entry name" value="NT_sf"/>
</dbReference>
<evidence type="ECO:0000256" key="15">
    <source>
        <dbReference type="ARBA" id="ARBA00023204"/>
    </source>
</evidence>
<keyword evidence="16" id="KW-0456">Lyase</keyword>
<dbReference type="eggNOG" id="KOG2534">
    <property type="taxonomic scope" value="Eukaryota"/>
</dbReference>
<dbReference type="InterPro" id="IPR002054">
    <property type="entry name" value="DNA-dir_DNA_pol_X"/>
</dbReference>
<dbReference type="Gene3D" id="1.10.150.110">
    <property type="entry name" value="DNA polymerase beta, N-terminal domain-like"/>
    <property type="match status" value="1"/>
</dbReference>
<keyword evidence="14" id="KW-0238">DNA-binding</keyword>
<comment type="cofactor">
    <cofactor evidence="1">
        <name>Mg(2+)</name>
        <dbReference type="ChEBI" id="CHEBI:18420"/>
    </cofactor>
</comment>
<feature type="compositionally biased region" description="Basic and acidic residues" evidence="23">
    <location>
        <begin position="289"/>
        <end position="298"/>
    </location>
</feature>
<dbReference type="InterPro" id="IPR000637">
    <property type="entry name" value="HMGI/Y_DNA-bd_CS"/>
</dbReference>
<protein>
    <recommendedName>
        <fullName evidence="22">DNA polymerase</fullName>
        <ecNumber evidence="22">2.7.7.7</ecNumber>
    </recommendedName>
</protein>
<dbReference type="RefSeq" id="XP_007775271.1">
    <property type="nucleotide sequence ID" value="XM_007777081.1"/>
</dbReference>
<dbReference type="PANTHER" id="PTHR11276">
    <property type="entry name" value="DNA POLYMERASE TYPE-X FAMILY MEMBER"/>
    <property type="match status" value="1"/>
</dbReference>
<evidence type="ECO:0000313" key="26">
    <source>
        <dbReference type="EMBL" id="EIW74677.1"/>
    </source>
</evidence>
<evidence type="ECO:0000256" key="9">
    <source>
        <dbReference type="ARBA" id="ARBA00022705"/>
    </source>
</evidence>
<keyword evidence="13" id="KW-0915">Sodium</keyword>
<dbReference type="Gene3D" id="1.10.150.20">
    <property type="entry name" value="5' to 3' exonuclease, C-terminal subdomain"/>
    <property type="match status" value="1"/>
</dbReference>
<dbReference type="OMA" id="KWELITQ"/>
<evidence type="ECO:0000256" key="5">
    <source>
        <dbReference type="ARBA" id="ARBA00022481"/>
    </source>
</evidence>
<dbReference type="SMART" id="SM00278">
    <property type="entry name" value="HhH1"/>
    <property type="match status" value="2"/>
</dbReference>
<dbReference type="PROSITE" id="PS00354">
    <property type="entry name" value="HMGI_Y"/>
    <property type="match status" value="1"/>
</dbReference>
<dbReference type="AlphaFoldDB" id="R7SG10"/>
<dbReference type="Gene3D" id="3.30.460.10">
    <property type="entry name" value="Beta Polymerase, domain 2"/>
    <property type="match status" value="1"/>
</dbReference>
<keyword evidence="9" id="KW-0235">DNA replication</keyword>
<dbReference type="InterPro" id="IPR029398">
    <property type="entry name" value="PolB_thumb"/>
</dbReference>
<comment type="subcellular location">
    <subcellularLocation>
        <location evidence="3">Cytoplasm</location>
    </subcellularLocation>
    <subcellularLocation>
        <location evidence="2 22">Nucleus</location>
    </subcellularLocation>
</comment>
<comment type="catalytic activity">
    <reaction evidence="21 22">
        <text>DNA(n) + a 2'-deoxyribonucleoside 5'-triphosphate = DNA(n+1) + diphosphate</text>
        <dbReference type="Rhea" id="RHEA:22508"/>
        <dbReference type="Rhea" id="RHEA-COMP:17339"/>
        <dbReference type="Rhea" id="RHEA-COMP:17340"/>
        <dbReference type="ChEBI" id="CHEBI:33019"/>
        <dbReference type="ChEBI" id="CHEBI:61560"/>
        <dbReference type="ChEBI" id="CHEBI:173112"/>
        <dbReference type="EC" id="2.7.7.7"/>
    </reaction>
</comment>
<dbReference type="GO" id="GO:0051575">
    <property type="term" value="F:5'-deoxyribose-5-phosphate lyase activity"/>
    <property type="evidence" value="ECO:0007669"/>
    <property type="project" value="RHEA"/>
</dbReference>
<dbReference type="InterPro" id="IPR028207">
    <property type="entry name" value="DNA_pol_B_palm_palm"/>
</dbReference>
<evidence type="ECO:0000256" key="22">
    <source>
        <dbReference type="RuleBase" id="RU366014"/>
    </source>
</evidence>
<keyword evidence="27" id="KW-1185">Reference proteome</keyword>
<feature type="compositionally biased region" description="Low complexity" evidence="23">
    <location>
        <begin position="425"/>
        <end position="441"/>
    </location>
</feature>
<evidence type="ECO:0000256" key="17">
    <source>
        <dbReference type="ARBA" id="ARBA00023242"/>
    </source>
</evidence>
<organism evidence="26 27">
    <name type="scientific">Coniophora puteana (strain RWD-64-598)</name>
    <name type="common">Brown rot fungus</name>
    <dbReference type="NCBI Taxonomy" id="741705"/>
    <lineage>
        <taxon>Eukaryota</taxon>
        <taxon>Fungi</taxon>
        <taxon>Dikarya</taxon>
        <taxon>Basidiomycota</taxon>
        <taxon>Agaricomycotina</taxon>
        <taxon>Agaricomycetes</taxon>
        <taxon>Agaricomycetidae</taxon>
        <taxon>Boletales</taxon>
        <taxon>Coniophorineae</taxon>
        <taxon>Coniophoraceae</taxon>
        <taxon>Coniophora</taxon>
    </lineage>
</organism>
<keyword evidence="15 22" id="KW-0234">DNA repair</keyword>
<dbReference type="GO" id="GO:0006303">
    <property type="term" value="P:double-strand break repair via nonhomologous end joining"/>
    <property type="evidence" value="ECO:0007669"/>
    <property type="project" value="TreeGrafter"/>
</dbReference>
<feature type="domain" description="DNA-directed DNA polymerase X" evidence="25">
    <location>
        <begin position="1"/>
        <end position="403"/>
    </location>
</feature>
<evidence type="ECO:0000256" key="10">
    <source>
        <dbReference type="ARBA" id="ARBA00022763"/>
    </source>
</evidence>
<evidence type="ECO:0000256" key="7">
    <source>
        <dbReference type="ARBA" id="ARBA00022679"/>
    </source>
</evidence>
<comment type="function">
    <text evidence="20">Repair polymerase that plays a key role in base-excision repair. During this process, the damaged base is excised by specific DNA glycosylases, the DNA backbone is nicked at the abasic site by an apurinic/apyrimidic (AP) endonuclease, and POLB removes 5'-deoxyribose-phosphate from the preincised AP site acting as a 5'-deoxyribose-phosphate lyase (5'-dRP lyase); through its DNA polymerase activity, it adds one nucleotide to the 3' end of the arising single-nucleotide gap. Conducts 'gap-filling' DNA synthesis in a stepwise distributive fashion rather than in a processive fashion as for other DNA polymerases. It is also able to cleave sugar-phosphate bonds 3' to an intact AP site, acting as an AP lyase.</text>
</comment>
<keyword evidence="6" id="KW-0237">DNA synthesis</keyword>
<evidence type="ECO:0000256" key="2">
    <source>
        <dbReference type="ARBA" id="ARBA00004123"/>
    </source>
</evidence>
<dbReference type="EC" id="2.7.7.7" evidence="22"/>
<dbReference type="Pfam" id="PF14791">
    <property type="entry name" value="DNA_pol_B_thumb"/>
    <property type="match status" value="1"/>
</dbReference>
<keyword evidence="7 22" id="KW-0808">Transferase</keyword>
<feature type="domain" description="Helix-hairpin-helix DNA-binding motif class 1" evidence="24">
    <location>
        <begin position="36"/>
        <end position="55"/>
    </location>
</feature>
<evidence type="ECO:0000313" key="27">
    <source>
        <dbReference type="Proteomes" id="UP000053558"/>
    </source>
</evidence>
<dbReference type="GO" id="GO:0005737">
    <property type="term" value="C:cytoplasm"/>
    <property type="evidence" value="ECO:0007669"/>
    <property type="project" value="UniProtKB-SubCell"/>
</dbReference>
<evidence type="ECO:0000256" key="20">
    <source>
        <dbReference type="ARBA" id="ARBA00045548"/>
    </source>
</evidence>
<evidence type="ECO:0000256" key="8">
    <source>
        <dbReference type="ARBA" id="ARBA00022695"/>
    </source>
</evidence>
<dbReference type="InterPro" id="IPR037160">
    <property type="entry name" value="DNA_Pol_thumb_sf"/>
</dbReference>
<dbReference type="PROSITE" id="PS00522">
    <property type="entry name" value="DNA_POLYMERASE_X"/>
    <property type="match status" value="1"/>
</dbReference>
<feature type="region of interest" description="Disordered" evidence="23">
    <location>
        <begin position="175"/>
        <end position="228"/>
    </location>
</feature>
<comment type="function">
    <text evidence="22">DNA polymerase that functions in several pathways of DNA repair. Involved in base excision repair (BER) responsible for repair of lesions that give rise to abasic (AP) sites in DNA. Also contributes to DNA double-strand break repair by non-homologous end joining and homologous recombination. Has both template-dependent and template-independent (terminal transferase) DNA polymerase activities. Has also a 5'-deoxyribose-5-phosphate lyase (dRP lyase) activity.</text>
</comment>
<dbReference type="EMBL" id="JH711591">
    <property type="protein sequence ID" value="EIW74677.1"/>
    <property type="molecule type" value="Genomic_DNA"/>
</dbReference>
<dbReference type="Pfam" id="PF14792">
    <property type="entry name" value="DNA_pol_B_palm"/>
    <property type="match status" value="1"/>
</dbReference>
<dbReference type="InterPro" id="IPR010996">
    <property type="entry name" value="HHH_MUS81"/>
</dbReference>
<name>R7SG10_CONPW</name>
<dbReference type="OrthoDB" id="205514at2759"/>
<dbReference type="KEGG" id="cput:CONPUDRAFT_132911"/>